<comment type="caution">
    <text evidence="1">The sequence shown here is derived from an EMBL/GenBank/DDBJ whole genome shotgun (WGS) entry which is preliminary data.</text>
</comment>
<gene>
    <name evidence="1" type="ORF">HID58_061409</name>
</gene>
<reference evidence="1 2" key="1">
    <citation type="submission" date="2021-05" db="EMBL/GenBank/DDBJ databases">
        <title>Genome Assembly of Synthetic Allotetraploid Brassica napus Reveals Homoeologous Exchanges between Subgenomes.</title>
        <authorList>
            <person name="Davis J.T."/>
        </authorList>
    </citation>
    <scope>NUCLEOTIDE SEQUENCE [LARGE SCALE GENOMIC DNA]</scope>
    <source>
        <strain evidence="2">cv. Da-Ae</strain>
        <tissue evidence="1">Seedling</tissue>
    </source>
</reference>
<evidence type="ECO:0000313" key="2">
    <source>
        <dbReference type="Proteomes" id="UP000824890"/>
    </source>
</evidence>
<evidence type="ECO:0000313" key="1">
    <source>
        <dbReference type="EMBL" id="KAH0885313.1"/>
    </source>
</evidence>
<name>A0ABQ7ZYP0_BRANA</name>
<dbReference type="Proteomes" id="UP000824890">
    <property type="component" value="Unassembled WGS sequence"/>
</dbReference>
<organism evidence="1 2">
    <name type="scientific">Brassica napus</name>
    <name type="common">Rape</name>
    <dbReference type="NCBI Taxonomy" id="3708"/>
    <lineage>
        <taxon>Eukaryota</taxon>
        <taxon>Viridiplantae</taxon>
        <taxon>Streptophyta</taxon>
        <taxon>Embryophyta</taxon>
        <taxon>Tracheophyta</taxon>
        <taxon>Spermatophyta</taxon>
        <taxon>Magnoliopsida</taxon>
        <taxon>eudicotyledons</taxon>
        <taxon>Gunneridae</taxon>
        <taxon>Pentapetalae</taxon>
        <taxon>rosids</taxon>
        <taxon>malvids</taxon>
        <taxon>Brassicales</taxon>
        <taxon>Brassicaceae</taxon>
        <taxon>Brassiceae</taxon>
        <taxon>Brassica</taxon>
    </lineage>
</organism>
<keyword evidence="2" id="KW-1185">Reference proteome</keyword>
<sequence length="102" mass="11189">MYDPSRRRDRDKAPLTVAGFFWRLCLWYTRRLLPPVVCGFFDGAVRLLTPRHALLDGDGGFTPGFSRKIDDGGIDCRRLALLDGGVPSSLPSSPVEGGLLSP</sequence>
<proteinExistence type="predicted"/>
<dbReference type="EMBL" id="JAGKQM010000014">
    <property type="protein sequence ID" value="KAH0885313.1"/>
    <property type="molecule type" value="Genomic_DNA"/>
</dbReference>
<protein>
    <submittedName>
        <fullName evidence="1">Uncharacterized protein</fullName>
    </submittedName>
</protein>
<accession>A0ABQ7ZYP0</accession>